<name>A0A2U3E5Z7_PURLI</name>
<feature type="domain" description="Cdc23" evidence="9">
    <location>
        <begin position="10"/>
        <end position="334"/>
    </location>
</feature>
<dbReference type="AlphaFoldDB" id="A0A2U3E5Z7"/>
<dbReference type="SUPFAM" id="SSF48452">
    <property type="entry name" value="TPR-like"/>
    <property type="match status" value="2"/>
</dbReference>
<dbReference type="EMBL" id="LCWV01000011">
    <property type="protein sequence ID" value="PWI69899.1"/>
    <property type="molecule type" value="Genomic_DNA"/>
</dbReference>
<organism evidence="10 11">
    <name type="scientific">Purpureocillium lilacinum</name>
    <name type="common">Paecilomyces lilacinus</name>
    <dbReference type="NCBI Taxonomy" id="33203"/>
    <lineage>
        <taxon>Eukaryota</taxon>
        <taxon>Fungi</taxon>
        <taxon>Dikarya</taxon>
        <taxon>Ascomycota</taxon>
        <taxon>Pezizomycotina</taxon>
        <taxon>Sordariomycetes</taxon>
        <taxon>Hypocreomycetidae</taxon>
        <taxon>Hypocreales</taxon>
        <taxon>Ophiocordycipitaceae</taxon>
        <taxon>Purpureocillium</taxon>
    </lineage>
</organism>
<evidence type="ECO:0000256" key="5">
    <source>
        <dbReference type="ARBA" id="ARBA00022803"/>
    </source>
</evidence>
<feature type="region of interest" description="Disordered" evidence="8">
    <location>
        <begin position="133"/>
        <end position="163"/>
    </location>
</feature>
<protein>
    <recommendedName>
        <fullName evidence="9">Cdc23 domain-containing protein</fullName>
    </recommendedName>
</protein>
<keyword evidence="1" id="KW-0132">Cell division</keyword>
<dbReference type="GO" id="GO:0051301">
    <property type="term" value="P:cell division"/>
    <property type="evidence" value="ECO:0007669"/>
    <property type="project" value="UniProtKB-KW"/>
</dbReference>
<evidence type="ECO:0000256" key="8">
    <source>
        <dbReference type="SAM" id="MobiDB-lite"/>
    </source>
</evidence>
<dbReference type="Proteomes" id="UP000245956">
    <property type="component" value="Unassembled WGS sequence"/>
</dbReference>
<feature type="region of interest" description="Disordered" evidence="8">
    <location>
        <begin position="597"/>
        <end position="627"/>
    </location>
</feature>
<evidence type="ECO:0000256" key="7">
    <source>
        <dbReference type="PROSITE-ProRule" id="PRU00339"/>
    </source>
</evidence>
<dbReference type="Gene3D" id="1.25.40.10">
    <property type="entry name" value="Tetratricopeptide repeat domain"/>
    <property type="match status" value="3"/>
</dbReference>
<comment type="caution">
    <text evidence="10">The sequence shown here is derived from an EMBL/GenBank/DDBJ whole genome shotgun (WGS) entry which is preliminary data.</text>
</comment>
<evidence type="ECO:0000259" key="9">
    <source>
        <dbReference type="Pfam" id="PF04049"/>
    </source>
</evidence>
<dbReference type="GO" id="GO:0031145">
    <property type="term" value="P:anaphase-promoting complex-dependent catabolic process"/>
    <property type="evidence" value="ECO:0007669"/>
    <property type="project" value="TreeGrafter"/>
</dbReference>
<evidence type="ECO:0000313" key="11">
    <source>
        <dbReference type="Proteomes" id="UP000245956"/>
    </source>
</evidence>
<keyword evidence="6" id="KW-0131">Cell cycle</keyword>
<feature type="region of interest" description="Disordered" evidence="8">
    <location>
        <begin position="61"/>
        <end position="88"/>
    </location>
</feature>
<feature type="repeat" description="TPR" evidence="7">
    <location>
        <begin position="395"/>
        <end position="428"/>
    </location>
</feature>
<dbReference type="Pfam" id="PF13414">
    <property type="entry name" value="TPR_11"/>
    <property type="match status" value="1"/>
</dbReference>
<keyword evidence="5 7" id="KW-0802">TPR repeat</keyword>
<gene>
    <name evidence="10" type="ORF">PCL_00811</name>
</gene>
<evidence type="ECO:0000256" key="4">
    <source>
        <dbReference type="ARBA" id="ARBA00022786"/>
    </source>
</evidence>
<dbReference type="PANTHER" id="PTHR12558">
    <property type="entry name" value="CELL DIVISION CYCLE 16,23,27"/>
    <property type="match status" value="1"/>
</dbReference>
<dbReference type="Pfam" id="PF04049">
    <property type="entry name" value="ANAPC8"/>
    <property type="match status" value="1"/>
</dbReference>
<reference evidence="10 11" key="1">
    <citation type="journal article" date="2016" name="Front. Microbiol.">
        <title>Genome and transcriptome sequences reveal the specific parasitism of the nematophagous Purpureocillium lilacinum 36-1.</title>
        <authorList>
            <person name="Xie J."/>
            <person name="Li S."/>
            <person name="Mo C."/>
            <person name="Xiao X."/>
            <person name="Peng D."/>
            <person name="Wang G."/>
            <person name="Xiao Y."/>
        </authorList>
    </citation>
    <scope>NUCLEOTIDE SEQUENCE [LARGE SCALE GENOMIC DNA]</scope>
    <source>
        <strain evidence="10 11">36-1</strain>
    </source>
</reference>
<keyword evidence="3" id="KW-0498">Mitosis</keyword>
<dbReference type="InterPro" id="IPR011990">
    <property type="entry name" value="TPR-like_helical_dom_sf"/>
</dbReference>
<dbReference type="Pfam" id="PF13181">
    <property type="entry name" value="TPR_8"/>
    <property type="match status" value="2"/>
</dbReference>
<dbReference type="GO" id="GO:0045842">
    <property type="term" value="P:positive regulation of mitotic metaphase/anaphase transition"/>
    <property type="evidence" value="ECO:0007669"/>
    <property type="project" value="TreeGrafter"/>
</dbReference>
<feature type="repeat" description="TPR" evidence="7">
    <location>
        <begin position="429"/>
        <end position="462"/>
    </location>
</feature>
<accession>A0A2U3E5Z7</accession>
<dbReference type="InterPro" id="IPR019734">
    <property type="entry name" value="TPR_rpt"/>
</dbReference>
<proteinExistence type="predicted"/>
<evidence type="ECO:0000256" key="6">
    <source>
        <dbReference type="ARBA" id="ARBA00023306"/>
    </source>
</evidence>
<feature type="compositionally biased region" description="Low complexity" evidence="8">
    <location>
        <begin position="618"/>
        <end position="627"/>
    </location>
</feature>
<dbReference type="SMART" id="SM00028">
    <property type="entry name" value="TPR"/>
    <property type="match status" value="6"/>
</dbReference>
<evidence type="ECO:0000256" key="3">
    <source>
        <dbReference type="ARBA" id="ARBA00022776"/>
    </source>
</evidence>
<dbReference type="InterPro" id="IPR007192">
    <property type="entry name" value="APC8"/>
</dbReference>
<keyword evidence="4" id="KW-0833">Ubl conjugation pathway</keyword>
<dbReference type="PANTHER" id="PTHR12558:SF10">
    <property type="entry name" value="CELL DIVISION CYCLE PROTEIN 23 HOMOLOG"/>
    <property type="match status" value="1"/>
</dbReference>
<dbReference type="GO" id="GO:0016567">
    <property type="term" value="P:protein ubiquitination"/>
    <property type="evidence" value="ECO:0007669"/>
    <property type="project" value="TreeGrafter"/>
</dbReference>
<dbReference type="PROSITE" id="PS50005">
    <property type="entry name" value="TPR"/>
    <property type="match status" value="2"/>
</dbReference>
<dbReference type="GO" id="GO:0005680">
    <property type="term" value="C:anaphase-promoting complex"/>
    <property type="evidence" value="ECO:0007669"/>
    <property type="project" value="InterPro"/>
</dbReference>
<evidence type="ECO:0000313" key="10">
    <source>
        <dbReference type="EMBL" id="PWI69899.1"/>
    </source>
</evidence>
<evidence type="ECO:0000256" key="2">
    <source>
        <dbReference type="ARBA" id="ARBA00022737"/>
    </source>
</evidence>
<feature type="compositionally biased region" description="Acidic residues" evidence="8">
    <location>
        <begin position="62"/>
        <end position="72"/>
    </location>
</feature>
<keyword evidence="2" id="KW-0677">Repeat</keyword>
<sequence length="689" mass="76905">MTLSAQEVAQLRVALQDAVVKCSERCLYQSSKWYAPDSSGCVNPEANARNRRAAELLNALPEPDDADQDVDLSDGKHTSPIYTPNPDPEEAALEAKELSKYLLAKSFFDCKEYDRCAAVFLPESLLSTVLASHSDSAGPSAQKGKGKAKATDERPSHTGPLPKISQKSLFLALYAKFLSGEKRKNEESEMVMGPQDLGTVVNKQLLLVGRYLATWFDERTTDDDEVLGSQGWLEYLYGMVLAKEKNDSKAMEFLIRSVHKYPMNWGCWLEMTSLISRVEELNRISRHCPQNIVSFMFHLHTSLELYQQSASLANNLEQLLAIFPTSSFLLTCNALLAYHAKDLMAAEQHFSRLLALHPHRLDSLDHYSNILYVLNLRPKLAFVAHLCSSVDKFRPESCVVIGNYYSLLSMHEKAVQYFRRALTLDRSCLSAWTLMGHEYVELKNTHAAIESYRRAVDVNRRDYRAWYGLGQTYEMLEMHTYSLWYYKKAAGLRPWDGKMWLAVGSCLQKMGRERDGIKALKRALLADAYYDVGSSFGSGGDLLGARGATGHMDPEILLQIAAMYDQLDEEEEAKAYMELCVAQEDGGAADVNLDESVMIHNDSPPGSDNGQQERDDNAGATEGTGVTAATSKARMWLARFAMRTGDYTTASRLATELCQDGVEVEEAKALVREIRSILESSSGGYHAVG</sequence>
<evidence type="ECO:0000256" key="1">
    <source>
        <dbReference type="ARBA" id="ARBA00022618"/>
    </source>
</evidence>